<dbReference type="EMBL" id="SGPL01000091">
    <property type="protein sequence ID" value="THH17946.1"/>
    <property type="molecule type" value="Genomic_DNA"/>
</dbReference>
<dbReference type="EC" id="3.2.1.-" evidence="6"/>
<keyword evidence="5" id="KW-0106">Calcium</keyword>
<accession>A0A4S4LZ12</accession>
<dbReference type="GO" id="GO:0036503">
    <property type="term" value="P:ERAD pathway"/>
    <property type="evidence" value="ECO:0007669"/>
    <property type="project" value="UniProtKB-ARBA"/>
</dbReference>
<evidence type="ECO:0000313" key="10">
    <source>
        <dbReference type="Proteomes" id="UP000310158"/>
    </source>
</evidence>
<gene>
    <name evidence="9" type="ORF">EW146_g2940</name>
</gene>
<keyword evidence="5" id="KW-0479">Metal-binding</keyword>
<dbReference type="InterPro" id="IPR044674">
    <property type="entry name" value="EDEM1/2/3"/>
</dbReference>
<feature type="binding site" evidence="5">
    <location>
        <position position="499"/>
    </location>
    <ligand>
        <name>Ca(2+)</name>
        <dbReference type="ChEBI" id="CHEBI:29108"/>
    </ligand>
</feature>
<dbReference type="SUPFAM" id="SSF48225">
    <property type="entry name" value="Seven-hairpin glycosidases"/>
    <property type="match status" value="1"/>
</dbReference>
<evidence type="ECO:0000259" key="8">
    <source>
        <dbReference type="Pfam" id="PF02225"/>
    </source>
</evidence>
<dbReference type="Pfam" id="PF02225">
    <property type="entry name" value="PA"/>
    <property type="match status" value="1"/>
</dbReference>
<comment type="cofactor">
    <cofactor evidence="5">
        <name>Ca(2+)</name>
        <dbReference type="ChEBI" id="CHEBI:29108"/>
    </cofactor>
</comment>
<feature type="chain" id="PRO_5020774787" description="alpha-1,2-Mannosidase" evidence="7">
    <location>
        <begin position="27"/>
        <end position="893"/>
    </location>
</feature>
<dbReference type="InterPro" id="IPR001382">
    <property type="entry name" value="Glyco_hydro_47"/>
</dbReference>
<keyword evidence="10" id="KW-1185">Reference proteome</keyword>
<dbReference type="PRINTS" id="PR00747">
    <property type="entry name" value="GLYHDRLASE47"/>
</dbReference>
<dbReference type="SUPFAM" id="SSF52025">
    <property type="entry name" value="PA domain"/>
    <property type="match status" value="1"/>
</dbReference>
<reference evidence="9 10" key="1">
    <citation type="submission" date="2019-02" db="EMBL/GenBank/DDBJ databases">
        <title>Genome sequencing of the rare red list fungi Bondarzewia mesenterica.</title>
        <authorList>
            <person name="Buettner E."/>
            <person name="Kellner H."/>
        </authorList>
    </citation>
    <scope>NUCLEOTIDE SEQUENCE [LARGE SCALE GENOMIC DNA]</scope>
    <source>
        <strain evidence="9 10">DSM 108281</strain>
    </source>
</reference>
<dbReference type="Gene3D" id="1.50.10.10">
    <property type="match status" value="2"/>
</dbReference>
<dbReference type="InterPro" id="IPR036026">
    <property type="entry name" value="Seven-hairpin_glycosidases"/>
</dbReference>
<evidence type="ECO:0000256" key="3">
    <source>
        <dbReference type="ARBA" id="ARBA00022824"/>
    </source>
</evidence>
<comment type="caution">
    <text evidence="9">The sequence shown here is derived from an EMBL/GenBank/DDBJ whole genome shotgun (WGS) entry which is preliminary data.</text>
</comment>
<sequence>MHWLLRWPEIFVVVLIALEAYRLSHGKTPGLVRAQWTTHRKLDTRNKVRDLWYHGYTWPLDELSPLSCTGRGPDWENPQYVFRENIAYNDVAGNFSLTLIDSLDTLVVLNDRRGFEDAVRKIIDWVSLDVNTKPQLFETNIRVLGGLLSGHIFASRPDQPFHLPWYRGELLSMAHDLGERFLSAFSTPTGIPYARTNLRHGVQRGESIESCTAGGGSLILEFATLSRLTGDDRFEKAAHKAFFAIWNRKSDIGLVGNTINIWSGNWIYPEVSGIGAGIDSFFEYALKWYILSGDHEFLDVWNDSYAAIMRYARSPDGLWFRRVNIHTGDLAYHTVDSLSAFWPGLQVLAGDVENAIKSHMTYWQLWRKHSGLPEVWDMNFKSATSFQFPLRPGKSDHVSHLSPRFEIPHVRSQPRSLSRLLCQATRDPLYLDIGERILYDITVRAKVDCGLTSIRDLRDNKRDDRMESFVLSETLKYLYLLFDEMNPLHSDDSNYVFTTEGHILFLGNEHLKPMSTALRKLRRNESHQCPAYVPIAIGVEELPGLTLGIYSRPDVDYSSYLVGMPLLDEDKSSWHPNGWCEVPQVDLYSYDFILSADGKAVSEDSSPNLKKVAPVPDGFIVHNISGLRTRIVSRLDGRGYDVTKLGLHTVRSGQIVYINDTALVLKPANDAHSDQGERRPPDVQMRVFVDFVDPMFQVQLGMDGTATDVVVTGHTSMFGANPMRQPSSDFRPLRFGHGEGVDLVRDFDNPLGCLPYKRSYNGEAILVHRGDCTFLEKLQMAHQAGASGVVVLTDKEVGINPSADEKELETVGNSLDDMVMVVLRRSDGREVSAMMDMVENQGLGRVVIVVDPGRQSARSADWDEAKERVREEASSSRVLYLNGHPLLNTRLLV</sequence>
<dbReference type="OrthoDB" id="8118055at2759"/>
<dbReference type="InterPro" id="IPR046450">
    <property type="entry name" value="PA_dom_sf"/>
</dbReference>
<keyword evidence="6" id="KW-0378">Hydrolase</keyword>
<evidence type="ECO:0000256" key="6">
    <source>
        <dbReference type="RuleBase" id="RU361193"/>
    </source>
</evidence>
<dbReference type="InterPro" id="IPR012341">
    <property type="entry name" value="6hp_glycosidase-like_sf"/>
</dbReference>
<name>A0A4S4LZ12_9AGAM</name>
<proteinExistence type="inferred from homology"/>
<dbReference type="GO" id="GO:0044322">
    <property type="term" value="C:endoplasmic reticulum quality control compartment"/>
    <property type="evidence" value="ECO:0007669"/>
    <property type="project" value="GOC"/>
</dbReference>
<evidence type="ECO:0000256" key="5">
    <source>
        <dbReference type="PIRSR" id="PIRSR601382-2"/>
    </source>
</evidence>
<organism evidence="9 10">
    <name type="scientific">Bondarzewia mesenterica</name>
    <dbReference type="NCBI Taxonomy" id="1095465"/>
    <lineage>
        <taxon>Eukaryota</taxon>
        <taxon>Fungi</taxon>
        <taxon>Dikarya</taxon>
        <taxon>Basidiomycota</taxon>
        <taxon>Agaricomycotina</taxon>
        <taxon>Agaricomycetes</taxon>
        <taxon>Russulales</taxon>
        <taxon>Bondarzewiaceae</taxon>
        <taxon>Bondarzewia</taxon>
    </lineage>
</organism>
<dbReference type="GO" id="GO:0016020">
    <property type="term" value="C:membrane"/>
    <property type="evidence" value="ECO:0007669"/>
    <property type="project" value="InterPro"/>
</dbReference>
<evidence type="ECO:0000256" key="1">
    <source>
        <dbReference type="ARBA" id="ARBA00004240"/>
    </source>
</evidence>
<dbReference type="PANTHER" id="PTHR45679">
    <property type="entry name" value="ER DEGRADATION-ENHANCING ALPHA-MANNOSIDASE-LIKE PROTEIN 2"/>
    <property type="match status" value="1"/>
</dbReference>
<keyword evidence="7" id="KW-0732">Signal</keyword>
<dbReference type="Gene3D" id="3.50.30.30">
    <property type="match status" value="1"/>
</dbReference>
<protein>
    <recommendedName>
        <fullName evidence="6">alpha-1,2-Mannosidase</fullName>
        <ecNumber evidence="6">3.2.1.-</ecNumber>
    </recommendedName>
</protein>
<comment type="subcellular location">
    <subcellularLocation>
        <location evidence="1">Endoplasmic reticulum</location>
    </subcellularLocation>
</comment>
<feature type="domain" description="PA" evidence="8">
    <location>
        <begin position="743"/>
        <end position="828"/>
    </location>
</feature>
<evidence type="ECO:0000256" key="2">
    <source>
        <dbReference type="ARBA" id="ARBA00007658"/>
    </source>
</evidence>
<feature type="signal peptide" evidence="7">
    <location>
        <begin position="1"/>
        <end position="26"/>
    </location>
</feature>
<evidence type="ECO:0000313" key="9">
    <source>
        <dbReference type="EMBL" id="THH17946.1"/>
    </source>
</evidence>
<dbReference type="Pfam" id="PF01532">
    <property type="entry name" value="Glyco_hydro_47"/>
    <property type="match status" value="1"/>
</dbReference>
<dbReference type="GO" id="GO:0005509">
    <property type="term" value="F:calcium ion binding"/>
    <property type="evidence" value="ECO:0007669"/>
    <property type="project" value="InterPro"/>
</dbReference>
<dbReference type="GO" id="GO:0004571">
    <property type="term" value="F:mannosyl-oligosaccharide 1,2-alpha-mannosidase activity"/>
    <property type="evidence" value="ECO:0007669"/>
    <property type="project" value="InterPro"/>
</dbReference>
<dbReference type="GO" id="GO:1904380">
    <property type="term" value="P:endoplasmic reticulum mannose trimming"/>
    <property type="evidence" value="ECO:0007669"/>
    <property type="project" value="InterPro"/>
</dbReference>
<dbReference type="AlphaFoldDB" id="A0A4S4LZ12"/>
<keyword evidence="4" id="KW-0325">Glycoprotein</keyword>
<dbReference type="Proteomes" id="UP000310158">
    <property type="component" value="Unassembled WGS sequence"/>
</dbReference>
<keyword evidence="3" id="KW-0256">Endoplasmic reticulum</keyword>
<keyword evidence="6" id="KW-0326">Glycosidase</keyword>
<dbReference type="InterPro" id="IPR003137">
    <property type="entry name" value="PA_domain"/>
</dbReference>
<dbReference type="GO" id="GO:0005975">
    <property type="term" value="P:carbohydrate metabolic process"/>
    <property type="evidence" value="ECO:0007669"/>
    <property type="project" value="InterPro"/>
</dbReference>
<dbReference type="PANTHER" id="PTHR45679:SF5">
    <property type="entry name" value="ER DEGRADATION-ENHANCING ALPHA-MANNOSIDASE-LIKE PROTEIN 1"/>
    <property type="match status" value="1"/>
</dbReference>
<comment type="similarity">
    <text evidence="2 6">Belongs to the glycosyl hydrolase 47 family.</text>
</comment>
<evidence type="ECO:0000256" key="7">
    <source>
        <dbReference type="SAM" id="SignalP"/>
    </source>
</evidence>
<evidence type="ECO:0000256" key="4">
    <source>
        <dbReference type="ARBA" id="ARBA00023180"/>
    </source>
</evidence>